<dbReference type="Gene3D" id="2.40.10.10">
    <property type="entry name" value="Trypsin-like serine proteases"/>
    <property type="match status" value="2"/>
</dbReference>
<reference evidence="6 7" key="1">
    <citation type="journal article" date="2014" name="PLoS Genet.">
        <title>Phylogenetically driven sequencing of extremely halophilic archaea reveals strategies for static and dynamic osmo-response.</title>
        <authorList>
            <person name="Becker E.A."/>
            <person name="Seitzer P.M."/>
            <person name="Tritt A."/>
            <person name="Larsen D."/>
            <person name="Krusor M."/>
            <person name="Yao A.I."/>
            <person name="Wu D."/>
            <person name="Madern D."/>
            <person name="Eisen J.A."/>
            <person name="Darling A.E."/>
            <person name="Facciotti M.T."/>
        </authorList>
    </citation>
    <scope>NUCLEOTIDE SEQUENCE [LARGE SCALE GENOMIC DNA]</scope>
    <source>
        <strain evidence="6 7">JCM 10879</strain>
    </source>
</reference>
<dbReference type="AlphaFoldDB" id="M0MB20"/>
<dbReference type="Gene3D" id="2.30.42.10">
    <property type="match status" value="1"/>
</dbReference>
<accession>M0MB20</accession>
<dbReference type="InterPro" id="IPR001940">
    <property type="entry name" value="Peptidase_S1C"/>
</dbReference>
<feature type="compositionally biased region" description="Low complexity" evidence="4">
    <location>
        <begin position="10"/>
        <end position="19"/>
    </location>
</feature>
<organism evidence="6 7">
    <name type="scientific">Halobiforma nitratireducens JCM 10879</name>
    <dbReference type="NCBI Taxonomy" id="1227454"/>
    <lineage>
        <taxon>Archaea</taxon>
        <taxon>Methanobacteriati</taxon>
        <taxon>Methanobacteriota</taxon>
        <taxon>Stenosarchaea group</taxon>
        <taxon>Halobacteria</taxon>
        <taxon>Halobacteriales</taxon>
        <taxon>Natrialbaceae</taxon>
        <taxon>Halobiforma</taxon>
    </lineage>
</organism>
<gene>
    <name evidence="6" type="ORF">C446_03581</name>
</gene>
<evidence type="ECO:0000313" key="7">
    <source>
        <dbReference type="Proteomes" id="UP000011607"/>
    </source>
</evidence>
<protein>
    <submittedName>
        <fullName evidence="6">Peptidase S1 and S6 chymotrypsin/Hap</fullName>
    </submittedName>
</protein>
<evidence type="ECO:0000256" key="3">
    <source>
        <dbReference type="ARBA" id="ARBA00022801"/>
    </source>
</evidence>
<comment type="similarity">
    <text evidence="1">Belongs to the peptidase S1C family.</text>
</comment>
<dbReference type="Pfam" id="PF13365">
    <property type="entry name" value="Trypsin_2"/>
    <property type="match status" value="1"/>
</dbReference>
<dbReference type="InterPro" id="IPR051201">
    <property type="entry name" value="Chloro_Bact_Ser_Proteases"/>
</dbReference>
<evidence type="ECO:0000256" key="4">
    <source>
        <dbReference type="SAM" id="MobiDB-lite"/>
    </source>
</evidence>
<dbReference type="InterPro" id="IPR001478">
    <property type="entry name" value="PDZ"/>
</dbReference>
<name>M0MB20_9EURY</name>
<feature type="region of interest" description="Disordered" evidence="4">
    <location>
        <begin position="1"/>
        <end position="36"/>
    </location>
</feature>
<dbReference type="SUPFAM" id="SSF50156">
    <property type="entry name" value="PDZ domain-like"/>
    <property type="match status" value="1"/>
</dbReference>
<dbReference type="PRINTS" id="PR00834">
    <property type="entry name" value="PROTEASES2C"/>
</dbReference>
<dbReference type="PANTHER" id="PTHR43343:SF3">
    <property type="entry name" value="PROTEASE DO-LIKE 8, CHLOROPLASTIC"/>
    <property type="match status" value="1"/>
</dbReference>
<dbReference type="STRING" id="1227454.C446_03581"/>
<evidence type="ECO:0000313" key="6">
    <source>
        <dbReference type="EMBL" id="EMA42951.1"/>
    </source>
</evidence>
<dbReference type="EMBL" id="AOMA01000047">
    <property type="protein sequence ID" value="EMA42951.1"/>
    <property type="molecule type" value="Genomic_DNA"/>
</dbReference>
<keyword evidence="2" id="KW-0645">Protease</keyword>
<keyword evidence="3" id="KW-0378">Hydrolase</keyword>
<evidence type="ECO:0000259" key="5">
    <source>
        <dbReference type="Pfam" id="PF13180"/>
    </source>
</evidence>
<dbReference type="GO" id="GO:0004252">
    <property type="term" value="F:serine-type endopeptidase activity"/>
    <property type="evidence" value="ECO:0007669"/>
    <property type="project" value="InterPro"/>
</dbReference>
<comment type="caution">
    <text evidence="6">The sequence shown here is derived from an EMBL/GenBank/DDBJ whole genome shotgun (WGS) entry which is preliminary data.</text>
</comment>
<feature type="region of interest" description="Disordered" evidence="4">
    <location>
        <begin position="64"/>
        <end position="88"/>
    </location>
</feature>
<dbReference type="InterPro" id="IPR009003">
    <property type="entry name" value="Peptidase_S1_PA"/>
</dbReference>
<dbReference type="SUPFAM" id="SSF50494">
    <property type="entry name" value="Trypsin-like serine proteases"/>
    <property type="match status" value="1"/>
</dbReference>
<dbReference type="eggNOG" id="arCOG02833">
    <property type="taxonomic scope" value="Archaea"/>
</dbReference>
<feature type="domain" description="PDZ" evidence="5">
    <location>
        <begin position="290"/>
        <end position="395"/>
    </location>
</feature>
<proteinExistence type="inferred from homology"/>
<dbReference type="InterPro" id="IPR043504">
    <property type="entry name" value="Peptidase_S1_PA_chymotrypsin"/>
</dbReference>
<feature type="compositionally biased region" description="Low complexity" evidence="4">
    <location>
        <begin position="64"/>
        <end position="76"/>
    </location>
</feature>
<dbReference type="PANTHER" id="PTHR43343">
    <property type="entry name" value="PEPTIDASE S12"/>
    <property type="match status" value="1"/>
</dbReference>
<evidence type="ECO:0000256" key="2">
    <source>
        <dbReference type="ARBA" id="ARBA00022670"/>
    </source>
</evidence>
<keyword evidence="7" id="KW-1185">Reference proteome</keyword>
<dbReference type="RefSeq" id="WP_006671676.1">
    <property type="nucleotide sequence ID" value="NZ_AOMA01000047.1"/>
</dbReference>
<dbReference type="PATRIC" id="fig|1227454.3.peg.694"/>
<dbReference type="Pfam" id="PF13180">
    <property type="entry name" value="PDZ_2"/>
    <property type="match status" value="1"/>
</dbReference>
<sequence length="404" mass="41353">MDSDDSIPTSNSKSNSNSNADTGAGSRPAANVTGTKRTRRSLLGAVAAGVVALGAELDIAAAGDASASRPAGPAGRIQDELADDSDDSDDAYVDLYESIIDDVVLVTLSGVEGPGAGGLGSGFVVDDRVVTNAHVVQDTDEVELQFTDEQWRTASVLGTDEHSDLAVLEIDDIPDVVDGLSLSDEEPRIGQEVVALGNPLGLDASITQGIVSGVDRSLPSPTGFSIPAAIQTDAPVNPGNSGGPLVDLDGNVLGVVFAGAGQTIGFAISAQLADRVVPALAEDGEYRHPYVGIGVDPVDPRIAEANDLEEARGVLVRQVADGGPADGVFEPAGDVVTVDGAFVPAGGDVIVAIDDEEIPNEERLASYLALETSPDETVDVEVFRAGERETVALTLEERPAVDGP</sequence>
<dbReference type="InterPro" id="IPR036034">
    <property type="entry name" value="PDZ_sf"/>
</dbReference>
<dbReference type="GO" id="GO:0006508">
    <property type="term" value="P:proteolysis"/>
    <property type="evidence" value="ECO:0007669"/>
    <property type="project" value="UniProtKB-KW"/>
</dbReference>
<dbReference type="Proteomes" id="UP000011607">
    <property type="component" value="Unassembled WGS sequence"/>
</dbReference>
<evidence type="ECO:0000256" key="1">
    <source>
        <dbReference type="ARBA" id="ARBA00010541"/>
    </source>
</evidence>